<dbReference type="EMBL" id="QXDL01000028">
    <property type="protein sequence ID" value="RIH88176.1"/>
    <property type="molecule type" value="Genomic_DNA"/>
</dbReference>
<sequence length="122" mass="14110">MPRPEPVGKATFEEYLGLEARSRVRHGEEADDGSRHKRFPCFVVEVLSESTSDTDREEKPRNCRKIPSLKAYVLVSCDRRLVEVYRRLEDGTWRYETLEESGELELPCLSLKLSLEEVYASS</sequence>
<reference evidence="2 3" key="1">
    <citation type="submission" date="2018-08" db="EMBL/GenBank/DDBJ databases">
        <title>Meiothermus terrae DSM 26712 genome sequencing project.</title>
        <authorList>
            <person name="Da Costa M.S."/>
            <person name="Albuquerque L."/>
            <person name="Raposo P."/>
            <person name="Froufe H.J.C."/>
            <person name="Barroso C.S."/>
            <person name="Egas C."/>
        </authorList>
    </citation>
    <scope>NUCLEOTIDE SEQUENCE [LARGE SCALE GENOMIC DNA]</scope>
    <source>
        <strain evidence="2 3">DSM 26712</strain>
    </source>
</reference>
<evidence type="ECO:0000259" key="1">
    <source>
        <dbReference type="Pfam" id="PF05685"/>
    </source>
</evidence>
<dbReference type="RefSeq" id="WP_119314204.1">
    <property type="nucleotide sequence ID" value="NZ_QXDL01000028.1"/>
</dbReference>
<proteinExistence type="predicted"/>
<dbReference type="InterPro" id="IPR008538">
    <property type="entry name" value="Uma2"/>
</dbReference>
<accession>A0A399EXL3</accession>
<keyword evidence="2" id="KW-0378">Hydrolase</keyword>
<protein>
    <submittedName>
        <fullName evidence="2">Putative restriction endonuclease</fullName>
    </submittedName>
</protein>
<dbReference type="Gene3D" id="3.90.1570.10">
    <property type="entry name" value="tt1808, chain A"/>
    <property type="match status" value="1"/>
</dbReference>
<evidence type="ECO:0000313" key="3">
    <source>
        <dbReference type="Proteomes" id="UP000265715"/>
    </source>
</evidence>
<keyword evidence="2" id="KW-0255">Endonuclease</keyword>
<dbReference type="Proteomes" id="UP000265715">
    <property type="component" value="Unassembled WGS sequence"/>
</dbReference>
<dbReference type="CDD" id="cd06260">
    <property type="entry name" value="DUF820-like"/>
    <property type="match status" value="1"/>
</dbReference>
<keyword evidence="3" id="KW-1185">Reference proteome</keyword>
<dbReference type="PANTHER" id="PTHR36558">
    <property type="entry name" value="GLR1098 PROTEIN"/>
    <property type="match status" value="1"/>
</dbReference>
<name>A0A399EXL3_9DEIN</name>
<evidence type="ECO:0000313" key="2">
    <source>
        <dbReference type="EMBL" id="RIH88176.1"/>
    </source>
</evidence>
<organism evidence="2 3">
    <name type="scientific">Calidithermus terrae</name>
    <dbReference type="NCBI Taxonomy" id="1408545"/>
    <lineage>
        <taxon>Bacteria</taxon>
        <taxon>Thermotogati</taxon>
        <taxon>Deinococcota</taxon>
        <taxon>Deinococci</taxon>
        <taxon>Thermales</taxon>
        <taxon>Thermaceae</taxon>
        <taxon>Calidithermus</taxon>
    </lineage>
</organism>
<dbReference type="SUPFAM" id="SSF52980">
    <property type="entry name" value="Restriction endonuclease-like"/>
    <property type="match status" value="1"/>
</dbReference>
<dbReference type="PANTHER" id="PTHR36558:SF1">
    <property type="entry name" value="RESTRICTION ENDONUCLEASE DOMAIN-CONTAINING PROTEIN-RELATED"/>
    <property type="match status" value="1"/>
</dbReference>
<gene>
    <name evidence="2" type="ORF">Mterra_01026</name>
</gene>
<dbReference type="OrthoDB" id="26750at2"/>
<keyword evidence="2" id="KW-0540">Nuclease</keyword>
<comment type="caution">
    <text evidence="2">The sequence shown here is derived from an EMBL/GenBank/DDBJ whole genome shotgun (WGS) entry which is preliminary data.</text>
</comment>
<dbReference type="InterPro" id="IPR011335">
    <property type="entry name" value="Restrct_endonuc-II-like"/>
</dbReference>
<feature type="domain" description="Putative restriction endonuclease" evidence="1">
    <location>
        <begin position="32"/>
        <end position="113"/>
    </location>
</feature>
<dbReference type="Pfam" id="PF05685">
    <property type="entry name" value="Uma2"/>
    <property type="match status" value="1"/>
</dbReference>
<dbReference type="InterPro" id="IPR012296">
    <property type="entry name" value="Nuclease_put_TT1808"/>
</dbReference>
<dbReference type="AlphaFoldDB" id="A0A399EXL3"/>
<dbReference type="GO" id="GO:0004519">
    <property type="term" value="F:endonuclease activity"/>
    <property type="evidence" value="ECO:0007669"/>
    <property type="project" value="UniProtKB-KW"/>
</dbReference>